<dbReference type="InterPro" id="IPR020846">
    <property type="entry name" value="MFS_dom"/>
</dbReference>
<dbReference type="GO" id="GO:0022857">
    <property type="term" value="F:transmembrane transporter activity"/>
    <property type="evidence" value="ECO:0007669"/>
    <property type="project" value="InterPro"/>
</dbReference>
<feature type="transmembrane region" description="Helical" evidence="7">
    <location>
        <begin position="318"/>
        <end position="339"/>
    </location>
</feature>
<evidence type="ECO:0000256" key="3">
    <source>
        <dbReference type="ARBA" id="ARBA00022692"/>
    </source>
</evidence>
<feature type="transmembrane region" description="Helical" evidence="7">
    <location>
        <begin position="411"/>
        <end position="428"/>
    </location>
</feature>
<evidence type="ECO:0000313" key="10">
    <source>
        <dbReference type="Proteomes" id="UP001175261"/>
    </source>
</evidence>
<feature type="transmembrane region" description="Helical" evidence="7">
    <location>
        <begin position="275"/>
        <end position="298"/>
    </location>
</feature>
<gene>
    <name evidence="9" type="ORF">NLU13_4804</name>
</gene>
<dbReference type="GO" id="GO:0016020">
    <property type="term" value="C:membrane"/>
    <property type="evidence" value="ECO:0007669"/>
    <property type="project" value="UniProtKB-SubCell"/>
</dbReference>
<feature type="transmembrane region" description="Helical" evidence="7">
    <location>
        <begin position="113"/>
        <end position="132"/>
    </location>
</feature>
<dbReference type="Gene3D" id="1.20.1250.20">
    <property type="entry name" value="MFS general substrate transporter like domains"/>
    <property type="match status" value="2"/>
</dbReference>
<dbReference type="Pfam" id="PF07690">
    <property type="entry name" value="MFS_1"/>
    <property type="match status" value="1"/>
</dbReference>
<feature type="transmembrane region" description="Helical" evidence="7">
    <location>
        <begin position="448"/>
        <end position="465"/>
    </location>
</feature>
<dbReference type="FunFam" id="1.20.1250.20:FF:000013">
    <property type="entry name" value="MFS general substrate transporter"/>
    <property type="match status" value="1"/>
</dbReference>
<evidence type="ECO:0000256" key="1">
    <source>
        <dbReference type="ARBA" id="ARBA00004141"/>
    </source>
</evidence>
<keyword evidence="4 7" id="KW-1133">Transmembrane helix</keyword>
<feature type="transmembrane region" description="Helical" evidence="7">
    <location>
        <begin position="205"/>
        <end position="227"/>
    </location>
</feature>
<dbReference type="PANTHER" id="PTHR43791">
    <property type="entry name" value="PERMEASE-RELATED"/>
    <property type="match status" value="1"/>
</dbReference>
<evidence type="ECO:0000259" key="8">
    <source>
        <dbReference type="PROSITE" id="PS50850"/>
    </source>
</evidence>
<dbReference type="AlphaFoldDB" id="A0AA39L8J0"/>
<feature type="transmembrane region" description="Helical" evidence="7">
    <location>
        <begin position="84"/>
        <end position="106"/>
    </location>
</feature>
<proteinExistence type="predicted"/>
<feature type="region of interest" description="Disordered" evidence="6">
    <location>
        <begin position="248"/>
        <end position="267"/>
    </location>
</feature>
<dbReference type="Proteomes" id="UP001175261">
    <property type="component" value="Unassembled WGS sequence"/>
</dbReference>
<evidence type="ECO:0000256" key="7">
    <source>
        <dbReference type="SAM" id="Phobius"/>
    </source>
</evidence>
<feature type="transmembrane region" description="Helical" evidence="7">
    <location>
        <begin position="173"/>
        <end position="193"/>
    </location>
</feature>
<dbReference type="FunFam" id="1.20.1250.20:FF:000018">
    <property type="entry name" value="MFS transporter permease"/>
    <property type="match status" value="1"/>
</dbReference>
<dbReference type="PROSITE" id="PS50850">
    <property type="entry name" value="MFS"/>
    <property type="match status" value="1"/>
</dbReference>
<evidence type="ECO:0000256" key="4">
    <source>
        <dbReference type="ARBA" id="ARBA00022989"/>
    </source>
</evidence>
<feature type="transmembrane region" description="Helical" evidence="7">
    <location>
        <begin position="379"/>
        <end position="399"/>
    </location>
</feature>
<organism evidence="9 10">
    <name type="scientific">Sarocladium strictum</name>
    <name type="common">Black bundle disease fungus</name>
    <name type="synonym">Acremonium strictum</name>
    <dbReference type="NCBI Taxonomy" id="5046"/>
    <lineage>
        <taxon>Eukaryota</taxon>
        <taxon>Fungi</taxon>
        <taxon>Dikarya</taxon>
        <taxon>Ascomycota</taxon>
        <taxon>Pezizomycotina</taxon>
        <taxon>Sordariomycetes</taxon>
        <taxon>Hypocreomycetidae</taxon>
        <taxon>Hypocreales</taxon>
        <taxon>Sarocladiaceae</taxon>
        <taxon>Sarocladium</taxon>
    </lineage>
</organism>
<sequence>MNVEEQDWIDIGRSRLSSRTSTVASFQLYTPDEEAAVRRKFDRRLVLFVALLYMLSFLDRSNIGNARIAGMDADLQTTPPRPDWYEWALTSFYAAYILFEPMSLLWKLIPAHVYVSVLVMSWGVVASLQAVAPSYPVLLALRFLLGIGEAGFTGIPFYLSFFFKRSELAFRTAMFISAAPLSTSFASTLAYLIVRFARLSPISPWRLLFLVEGFPSVVISVMAWSVIPDSPQTASYLTRRERKVARLRLRNETPSSSSSSTANSKPSSGLKIREVLAVLADPIAWITASMFFLTNMAYSSLPVFLPTILRDMGHDPLSAQAMSAPPYLLAFFTVLLTAHLSDRLQARSYPLLIHTLFSCAGYATLALAATLHLPHWLRYMAVYPATVGFFNAVTLIVTWTINNQASESRQGGGFALMQLIGQCGPLVGTRLYPETEAPYYTRGMQTCAWAMLAVGLLAVALRFYLKFLNRKMDRAEGQRVAEGAPVEEEGLVGPRKRRRSTAEMFRYML</sequence>
<feature type="transmembrane region" description="Helical" evidence="7">
    <location>
        <begin position="351"/>
        <end position="373"/>
    </location>
</feature>
<feature type="compositionally biased region" description="Low complexity" evidence="6">
    <location>
        <begin position="255"/>
        <end position="267"/>
    </location>
</feature>
<feature type="domain" description="Major facilitator superfamily (MFS) profile" evidence="8">
    <location>
        <begin position="45"/>
        <end position="473"/>
    </location>
</feature>
<evidence type="ECO:0000256" key="2">
    <source>
        <dbReference type="ARBA" id="ARBA00022448"/>
    </source>
</evidence>
<dbReference type="SUPFAM" id="SSF103473">
    <property type="entry name" value="MFS general substrate transporter"/>
    <property type="match status" value="1"/>
</dbReference>
<evidence type="ECO:0000313" key="9">
    <source>
        <dbReference type="EMBL" id="KAK0388561.1"/>
    </source>
</evidence>
<evidence type="ECO:0000256" key="5">
    <source>
        <dbReference type="ARBA" id="ARBA00023136"/>
    </source>
</evidence>
<feature type="transmembrane region" description="Helical" evidence="7">
    <location>
        <begin position="138"/>
        <end position="161"/>
    </location>
</feature>
<dbReference type="PANTHER" id="PTHR43791:SF27">
    <property type="entry name" value="TRANSPORTER, PUTATIVE (AFU_ORTHOLOGUE AFUA_2G15730)-RELATED"/>
    <property type="match status" value="1"/>
</dbReference>
<keyword evidence="3 7" id="KW-0812">Transmembrane</keyword>
<keyword evidence="5 7" id="KW-0472">Membrane</keyword>
<evidence type="ECO:0000256" key="6">
    <source>
        <dbReference type="SAM" id="MobiDB-lite"/>
    </source>
</evidence>
<keyword evidence="10" id="KW-1185">Reference proteome</keyword>
<accession>A0AA39L8J0</accession>
<keyword evidence="2" id="KW-0813">Transport</keyword>
<protein>
    <recommendedName>
        <fullName evidence="8">Major facilitator superfamily (MFS) profile domain-containing protein</fullName>
    </recommendedName>
</protein>
<reference evidence="9" key="1">
    <citation type="submission" date="2022-10" db="EMBL/GenBank/DDBJ databases">
        <title>Determination and structural analysis of whole genome sequence of Sarocladium strictum F4-1.</title>
        <authorList>
            <person name="Hu L."/>
            <person name="Jiang Y."/>
        </authorList>
    </citation>
    <scope>NUCLEOTIDE SEQUENCE</scope>
    <source>
        <strain evidence="9">F4-1</strain>
    </source>
</reference>
<dbReference type="InterPro" id="IPR036259">
    <property type="entry name" value="MFS_trans_sf"/>
</dbReference>
<feature type="transmembrane region" description="Helical" evidence="7">
    <location>
        <begin position="45"/>
        <end position="64"/>
    </location>
</feature>
<dbReference type="EMBL" id="JAPDFR010000003">
    <property type="protein sequence ID" value="KAK0388561.1"/>
    <property type="molecule type" value="Genomic_DNA"/>
</dbReference>
<dbReference type="InterPro" id="IPR011701">
    <property type="entry name" value="MFS"/>
</dbReference>
<comment type="caution">
    <text evidence="9">The sequence shown here is derived from an EMBL/GenBank/DDBJ whole genome shotgun (WGS) entry which is preliminary data.</text>
</comment>
<comment type="subcellular location">
    <subcellularLocation>
        <location evidence="1">Membrane</location>
        <topology evidence="1">Multi-pass membrane protein</topology>
    </subcellularLocation>
</comment>
<name>A0AA39L8J0_SARSR</name>